<feature type="transmembrane region" description="Helical" evidence="10">
    <location>
        <begin position="344"/>
        <end position="364"/>
    </location>
</feature>
<comment type="caution">
    <text evidence="14">The sequence shown here is derived from an EMBL/GenBank/DDBJ whole genome shotgun (WGS) entry which is preliminary data.</text>
</comment>
<dbReference type="InterPro" id="IPR032694">
    <property type="entry name" value="CopC/D"/>
</dbReference>
<evidence type="ECO:0000256" key="1">
    <source>
        <dbReference type="ARBA" id="ARBA00004651"/>
    </source>
</evidence>
<dbReference type="RefSeq" id="WP_242768243.1">
    <property type="nucleotide sequence ID" value="NZ_JALDAY010000008.1"/>
</dbReference>
<feature type="compositionally biased region" description="Low complexity" evidence="9">
    <location>
        <begin position="553"/>
        <end position="624"/>
    </location>
</feature>
<reference evidence="14" key="1">
    <citation type="submission" date="2022-03" db="EMBL/GenBank/DDBJ databases">
        <title>Streptomyces 7R015 and 7R016 isolated from Barleria lupulina in Thailand.</title>
        <authorList>
            <person name="Kanchanasin P."/>
            <person name="Phongsopitanun W."/>
            <person name="Tanasupawat S."/>
        </authorList>
    </citation>
    <scope>NUCLEOTIDE SEQUENCE</scope>
    <source>
        <strain evidence="14">7R015</strain>
    </source>
</reference>
<evidence type="ECO:0000256" key="2">
    <source>
        <dbReference type="ARBA" id="ARBA00022475"/>
    </source>
</evidence>
<dbReference type="PANTHER" id="PTHR34820">
    <property type="entry name" value="INNER MEMBRANE PROTEIN YEBZ"/>
    <property type="match status" value="1"/>
</dbReference>
<dbReference type="InterPro" id="IPR014756">
    <property type="entry name" value="Ig_E-set"/>
</dbReference>
<protein>
    <submittedName>
        <fullName evidence="14">Copper resistance protein CopC</fullName>
    </submittedName>
</protein>
<evidence type="ECO:0000259" key="12">
    <source>
        <dbReference type="Pfam" id="PF04234"/>
    </source>
</evidence>
<proteinExistence type="predicted"/>
<evidence type="ECO:0000256" key="5">
    <source>
        <dbReference type="ARBA" id="ARBA00022729"/>
    </source>
</evidence>
<evidence type="ECO:0000256" key="10">
    <source>
        <dbReference type="SAM" id="Phobius"/>
    </source>
</evidence>
<feature type="region of interest" description="Disordered" evidence="9">
    <location>
        <begin position="713"/>
        <end position="748"/>
    </location>
</feature>
<evidence type="ECO:0000313" key="15">
    <source>
        <dbReference type="Proteomes" id="UP001165269"/>
    </source>
</evidence>
<feature type="transmembrane region" description="Helical" evidence="10">
    <location>
        <begin position="376"/>
        <end position="398"/>
    </location>
</feature>
<feature type="transmembrane region" description="Helical" evidence="10">
    <location>
        <begin position="189"/>
        <end position="207"/>
    </location>
</feature>
<feature type="compositionally biased region" description="Gly residues" evidence="9">
    <location>
        <begin position="418"/>
        <end position="432"/>
    </location>
</feature>
<dbReference type="Gene3D" id="2.60.40.1220">
    <property type="match status" value="1"/>
</dbReference>
<evidence type="ECO:0000256" key="7">
    <source>
        <dbReference type="ARBA" id="ARBA00023008"/>
    </source>
</evidence>
<feature type="transmembrane region" description="Helical" evidence="10">
    <location>
        <begin position="238"/>
        <end position="258"/>
    </location>
</feature>
<dbReference type="Pfam" id="PF04234">
    <property type="entry name" value="CopC"/>
    <property type="match status" value="1"/>
</dbReference>
<feature type="compositionally biased region" description="Low complexity" evidence="9">
    <location>
        <begin position="525"/>
        <end position="537"/>
    </location>
</feature>
<keyword evidence="15" id="KW-1185">Reference proteome</keyword>
<feature type="signal peptide" evidence="11">
    <location>
        <begin position="1"/>
        <end position="33"/>
    </location>
</feature>
<gene>
    <name evidence="14" type="ORF">MQP27_26525</name>
</gene>
<name>A0ABS9YBP3_9ACTN</name>
<feature type="chain" id="PRO_5047292777" evidence="11">
    <location>
        <begin position="34"/>
        <end position="851"/>
    </location>
</feature>
<evidence type="ECO:0000256" key="3">
    <source>
        <dbReference type="ARBA" id="ARBA00022692"/>
    </source>
</evidence>
<keyword evidence="4" id="KW-0479">Metal-binding</keyword>
<keyword evidence="7" id="KW-0186">Copper</keyword>
<keyword evidence="2" id="KW-1003">Cell membrane</keyword>
<feature type="domain" description="Copper resistance protein D" evidence="13">
    <location>
        <begin position="339"/>
        <end position="406"/>
    </location>
</feature>
<organism evidence="14 15">
    <name type="scientific">Streptomyces cylindrosporus</name>
    <dbReference type="NCBI Taxonomy" id="2927583"/>
    <lineage>
        <taxon>Bacteria</taxon>
        <taxon>Bacillati</taxon>
        <taxon>Actinomycetota</taxon>
        <taxon>Actinomycetes</taxon>
        <taxon>Kitasatosporales</taxon>
        <taxon>Streptomycetaceae</taxon>
        <taxon>Streptomyces</taxon>
    </lineage>
</organism>
<sequence length="851" mass="85170">MTPTITPRRMRILVLLFLAVVGALLAGAGPASAHAALTGSDPASGVVVDKAPTQVSLTFSEKVATSGDSVRVLDPKGKRVDTGKATDVSGTTYAVPLHSGLPDGTYTVAWQVVSADSHPVAGAFTFSIGAPSQTTVSVSGDTAGGGVVGWLYGFGRYVSYAGFIVLVGGAAFVLACWQRGSGVRPLQRLVVSGWLALTSATLLLLLLRGSYTSSGKVGDIFDLSLLGQVLQTKTGAALVSRLLLLAAAALFIAVLFGAYDKREDEEKRDLTFGLAIGGFVVSAGLAASWAMAEHASTGLQPGIAMPVDVVHLLAVAAWLGGLCALLVALYRAETPIETAAVRRFSAVAFGSVCALIATGVYQSWRQLGSWSAFTDTAYGQLLLVKIGLVTLLVGIAWISRRWTGRLADGVVGAPRGAAGEGAETGEGVGEGVTGRVEEGVRGGVEEGAEEGVDESVEEGVGAGEKQHAGARAGAGASTASGGSSRASADSASTSADSASTSGDSASASAGSATTGGATTGGATTGGAKTVSSATTGGRKTVTSTITGGVNAVSSTTATGSETASATAGSGTTATANSTTTHSSTATTTDSTATHSSTATTANSTPADSSTAADSSTTSGSTAGGDAKRSGESEAAEASEVTGASRTPGASKPPADRKRAAQLARQRAAVDTARQKRQRDADPDRFGLRRSVLAEAAVAVVLLAVTTVLTQTEPGRTEEDANAAKAAASSSSSASDSSSGAVTLTMPFDTGGTDGKGVVSVDLDPARVGGNEMHVYVTRPNGRAFDIPEVKVAFTLEAKKIGPLPVAPDHVATGHWAASGIQIPMAGDWKVAVTVRTSDIDQVTVSKNAQIG</sequence>
<evidence type="ECO:0000256" key="8">
    <source>
        <dbReference type="ARBA" id="ARBA00023136"/>
    </source>
</evidence>
<evidence type="ECO:0000256" key="4">
    <source>
        <dbReference type="ARBA" id="ARBA00022723"/>
    </source>
</evidence>
<feature type="transmembrane region" description="Helical" evidence="10">
    <location>
        <begin position="270"/>
        <end position="292"/>
    </location>
</feature>
<accession>A0ABS9YBP3</accession>
<dbReference type="Pfam" id="PF05425">
    <property type="entry name" value="CopD"/>
    <property type="match status" value="1"/>
</dbReference>
<feature type="compositionally biased region" description="Basic and acidic residues" evidence="9">
    <location>
        <begin position="435"/>
        <end position="444"/>
    </location>
</feature>
<evidence type="ECO:0000259" key="13">
    <source>
        <dbReference type="Pfam" id="PF05425"/>
    </source>
</evidence>
<feature type="transmembrane region" description="Helical" evidence="10">
    <location>
        <begin position="157"/>
        <end position="177"/>
    </location>
</feature>
<evidence type="ECO:0000256" key="9">
    <source>
        <dbReference type="SAM" id="MobiDB-lite"/>
    </source>
</evidence>
<dbReference type="SUPFAM" id="SSF81296">
    <property type="entry name" value="E set domains"/>
    <property type="match status" value="1"/>
</dbReference>
<feature type="domain" description="CopC" evidence="12">
    <location>
        <begin position="34"/>
        <end position="128"/>
    </location>
</feature>
<comment type="subcellular location">
    <subcellularLocation>
        <location evidence="1">Cell membrane</location>
        <topology evidence="1">Multi-pass membrane protein</topology>
    </subcellularLocation>
</comment>
<dbReference type="InterPro" id="IPR008457">
    <property type="entry name" value="Cu-R_CopD_dom"/>
</dbReference>
<keyword evidence="3 10" id="KW-0812">Transmembrane</keyword>
<evidence type="ECO:0000256" key="6">
    <source>
        <dbReference type="ARBA" id="ARBA00022989"/>
    </source>
</evidence>
<dbReference type="EMBL" id="JALDAY010000008">
    <property type="protein sequence ID" value="MCI3274648.1"/>
    <property type="molecule type" value="Genomic_DNA"/>
</dbReference>
<dbReference type="InterPro" id="IPR007348">
    <property type="entry name" value="CopC_dom"/>
</dbReference>
<evidence type="ECO:0000313" key="14">
    <source>
        <dbReference type="EMBL" id="MCI3274648.1"/>
    </source>
</evidence>
<feature type="compositionally biased region" description="Low complexity" evidence="9">
    <location>
        <begin position="635"/>
        <end position="644"/>
    </location>
</feature>
<keyword evidence="5 11" id="KW-0732">Signal</keyword>
<feature type="transmembrane region" description="Helical" evidence="10">
    <location>
        <begin position="312"/>
        <end position="332"/>
    </location>
</feature>
<dbReference type="PANTHER" id="PTHR34820:SF4">
    <property type="entry name" value="INNER MEMBRANE PROTEIN YEBZ"/>
    <property type="match status" value="1"/>
</dbReference>
<feature type="compositionally biased region" description="Low complexity" evidence="9">
    <location>
        <begin position="722"/>
        <end position="740"/>
    </location>
</feature>
<dbReference type="InterPro" id="IPR014755">
    <property type="entry name" value="Cu-Rt/internalin_Ig-like"/>
</dbReference>
<keyword evidence="8 10" id="KW-0472">Membrane</keyword>
<keyword evidence="6 10" id="KW-1133">Transmembrane helix</keyword>
<dbReference type="Proteomes" id="UP001165269">
    <property type="component" value="Unassembled WGS sequence"/>
</dbReference>
<feature type="transmembrane region" description="Helical" evidence="10">
    <location>
        <begin position="691"/>
        <end position="709"/>
    </location>
</feature>
<feature type="region of interest" description="Disordered" evidence="9">
    <location>
        <begin position="414"/>
        <end position="682"/>
    </location>
</feature>
<evidence type="ECO:0000256" key="11">
    <source>
        <dbReference type="SAM" id="SignalP"/>
    </source>
</evidence>
<feature type="compositionally biased region" description="Acidic residues" evidence="9">
    <location>
        <begin position="446"/>
        <end position="457"/>
    </location>
</feature>
<feature type="compositionally biased region" description="Low complexity" evidence="9">
    <location>
        <begin position="469"/>
        <end position="516"/>
    </location>
</feature>